<proteinExistence type="predicted"/>
<dbReference type="AlphaFoldDB" id="A0A6L9XTD3"/>
<sequence length="169" mass="18464">MRVLLKLILDCDPDAAWRALQSPTSFREVSFPWADFSSLEPGGFPTVWSAGAHPVTVRALRAVSIGAQQIDISFPGSPAPGVRVLRDSGGGRSGILGVIPKLDHRMAVSADPAGPDSEGRVRTLYRDQLIVKAGLLTPAAWYSLWAFWQWRGLRLRQLAPTWAYDPEAS</sequence>
<protein>
    <recommendedName>
        <fullName evidence="3">SRPBCC family protein</fullName>
    </recommendedName>
</protein>
<organism evidence="1 2">
    <name type="scientific">Leifsonia tongyongensis</name>
    <dbReference type="NCBI Taxonomy" id="1268043"/>
    <lineage>
        <taxon>Bacteria</taxon>
        <taxon>Bacillati</taxon>
        <taxon>Actinomycetota</taxon>
        <taxon>Actinomycetes</taxon>
        <taxon>Micrococcales</taxon>
        <taxon>Microbacteriaceae</taxon>
        <taxon>Leifsonia</taxon>
    </lineage>
</organism>
<dbReference type="EMBL" id="JAAGWY010000001">
    <property type="protein sequence ID" value="NEN04525.1"/>
    <property type="molecule type" value="Genomic_DNA"/>
</dbReference>
<evidence type="ECO:0008006" key="3">
    <source>
        <dbReference type="Google" id="ProtNLM"/>
    </source>
</evidence>
<keyword evidence="2" id="KW-1185">Reference proteome</keyword>
<evidence type="ECO:0000313" key="2">
    <source>
        <dbReference type="Proteomes" id="UP000474967"/>
    </source>
</evidence>
<comment type="caution">
    <text evidence="1">The sequence shown here is derived from an EMBL/GenBank/DDBJ whole genome shotgun (WGS) entry which is preliminary data.</text>
</comment>
<reference evidence="1 2" key="1">
    <citation type="journal article" date="2014" name="J. Microbiol.">
        <title>Diaminobutyricibacter tongyongensis gen. nov., sp. nov. and Homoserinibacter gongjuensis gen. nov., sp. nov. belong to the family Microbacteriaceae.</title>
        <authorList>
            <person name="Kim S.J."/>
            <person name="Ahn J.H."/>
            <person name="Weon H.Y."/>
            <person name="Hamada M."/>
            <person name="Suzuki K."/>
            <person name="Kwon S.W."/>
        </authorList>
    </citation>
    <scope>NUCLEOTIDE SEQUENCE [LARGE SCALE GENOMIC DNA]</scope>
    <source>
        <strain evidence="1 2">NBRC 108724</strain>
    </source>
</reference>
<accession>A0A6L9XTD3</accession>
<name>A0A6L9XTD3_9MICO</name>
<gene>
    <name evidence="1" type="ORF">G3T36_01440</name>
</gene>
<evidence type="ECO:0000313" key="1">
    <source>
        <dbReference type="EMBL" id="NEN04525.1"/>
    </source>
</evidence>
<dbReference type="Proteomes" id="UP000474967">
    <property type="component" value="Unassembled WGS sequence"/>
</dbReference>